<sequence>MPTYAILGATGNCGRSLVQVLAQQEKTTIHALVRSKTKLYNFFPALKDNPKLKVFKGDITNLETIKNCIQDTTAVFQTVAAATNEPGCSIAQDTAKAVLAALERLRLERPASALPLVVVLSSSSTSEYLTRQSPWLLHFLIWRAAYYVYIDLIEAEKIFRAAKGVRGVFMKPGGMVHDTPHGHELSTEREETFTAWLDLAAGMVEVAGAEDGRWVGREVSVVPKRPGTRIEWRVPQILVSGLLIYYFPWTYPYVGRFQQ</sequence>
<dbReference type="Gene3D" id="3.40.50.720">
    <property type="entry name" value="NAD(P)-binding Rossmann-like Domain"/>
    <property type="match status" value="1"/>
</dbReference>
<dbReference type="PANTHER" id="PTHR15020">
    <property type="entry name" value="FLAVIN REDUCTASE-RELATED"/>
    <property type="match status" value="1"/>
</dbReference>
<dbReference type="SUPFAM" id="SSF51735">
    <property type="entry name" value="NAD(P)-binding Rossmann-fold domains"/>
    <property type="match status" value="1"/>
</dbReference>
<dbReference type="AlphaFoldDB" id="A0AAN7TDP6"/>
<comment type="similarity">
    <text evidence="1">Belongs to the avfA family.</text>
</comment>
<dbReference type="Proteomes" id="UP001310890">
    <property type="component" value="Unassembled WGS sequence"/>
</dbReference>
<organism evidence="3 4">
    <name type="scientific">Meristemomyces frigidus</name>
    <dbReference type="NCBI Taxonomy" id="1508187"/>
    <lineage>
        <taxon>Eukaryota</taxon>
        <taxon>Fungi</taxon>
        <taxon>Dikarya</taxon>
        <taxon>Ascomycota</taxon>
        <taxon>Pezizomycotina</taxon>
        <taxon>Dothideomycetes</taxon>
        <taxon>Dothideomycetidae</taxon>
        <taxon>Mycosphaerellales</taxon>
        <taxon>Teratosphaeriaceae</taxon>
        <taxon>Meristemomyces</taxon>
    </lineage>
</organism>
<evidence type="ECO:0000259" key="2">
    <source>
        <dbReference type="Pfam" id="PF13460"/>
    </source>
</evidence>
<reference evidence="3" key="1">
    <citation type="submission" date="2023-08" db="EMBL/GenBank/DDBJ databases">
        <title>Black Yeasts Isolated from many extreme environments.</title>
        <authorList>
            <person name="Coleine C."/>
            <person name="Stajich J.E."/>
            <person name="Selbmann L."/>
        </authorList>
    </citation>
    <scope>NUCLEOTIDE SEQUENCE</scope>
    <source>
        <strain evidence="3">CCFEE 5401</strain>
    </source>
</reference>
<accession>A0AAN7TDP6</accession>
<dbReference type="EMBL" id="JAVRRL010000060">
    <property type="protein sequence ID" value="KAK5109666.1"/>
    <property type="molecule type" value="Genomic_DNA"/>
</dbReference>
<gene>
    <name evidence="3" type="ORF">LTR62_006788</name>
</gene>
<feature type="domain" description="NAD(P)-binding" evidence="2">
    <location>
        <begin position="8"/>
        <end position="192"/>
    </location>
</feature>
<dbReference type="InterPro" id="IPR036291">
    <property type="entry name" value="NAD(P)-bd_dom_sf"/>
</dbReference>
<comment type="caution">
    <text evidence="3">The sequence shown here is derived from an EMBL/GenBank/DDBJ whole genome shotgun (WGS) entry which is preliminary data.</text>
</comment>
<dbReference type="PANTHER" id="PTHR15020:SF50">
    <property type="entry name" value="UPF0659 PROTEIN YMR090W"/>
    <property type="match status" value="1"/>
</dbReference>
<evidence type="ECO:0000313" key="4">
    <source>
        <dbReference type="Proteomes" id="UP001310890"/>
    </source>
</evidence>
<dbReference type="Pfam" id="PF13460">
    <property type="entry name" value="NAD_binding_10"/>
    <property type="match status" value="1"/>
</dbReference>
<protein>
    <recommendedName>
        <fullName evidence="2">NAD(P)-binding domain-containing protein</fullName>
    </recommendedName>
</protein>
<evidence type="ECO:0000313" key="3">
    <source>
        <dbReference type="EMBL" id="KAK5109666.1"/>
    </source>
</evidence>
<dbReference type="InterPro" id="IPR016040">
    <property type="entry name" value="NAD(P)-bd_dom"/>
</dbReference>
<proteinExistence type="inferred from homology"/>
<name>A0AAN7TDP6_9PEZI</name>
<evidence type="ECO:0000256" key="1">
    <source>
        <dbReference type="ARBA" id="ARBA00038376"/>
    </source>
</evidence>